<keyword evidence="2" id="KW-1185">Reference proteome</keyword>
<accession>A0A3S9XF53</accession>
<dbReference type="EMBL" id="CP029822">
    <property type="protein sequence ID" value="AZS51041.1"/>
    <property type="molecule type" value="Genomic_DNA"/>
</dbReference>
<dbReference type="RefSeq" id="WP_127163807.1">
    <property type="nucleotide sequence ID" value="NZ_CP029822.1"/>
</dbReference>
<organism evidence="1 2">
    <name type="scientific">Entomomonas moraniae</name>
    <dbReference type="NCBI Taxonomy" id="2213226"/>
    <lineage>
        <taxon>Bacteria</taxon>
        <taxon>Pseudomonadati</taxon>
        <taxon>Pseudomonadota</taxon>
        <taxon>Gammaproteobacteria</taxon>
        <taxon>Pseudomonadales</taxon>
        <taxon>Pseudomonadaceae</taxon>
        <taxon>Entomomonas</taxon>
    </lineage>
</organism>
<sequence>MGLDISFVACPRDEIMEKGEFRKVNALLQWVNTHVMAVANCAYIPISKEDLEKLQGILNQLTTDNCQELFPTQEGFFYGSTEYDEHYWEDVAGVKAWVDETLAHFDFEEEILFFSAWW</sequence>
<evidence type="ECO:0000313" key="1">
    <source>
        <dbReference type="EMBL" id="AZS51041.1"/>
    </source>
</evidence>
<name>A0A3S9XF53_9GAMM</name>
<reference evidence="2" key="1">
    <citation type="submission" date="2018-06" db="EMBL/GenBank/DDBJ databases">
        <title>Complete genome of Pseudomonas insecticola strain QZS01.</title>
        <authorList>
            <person name="Wang J."/>
            <person name="Su Q."/>
        </authorList>
    </citation>
    <scope>NUCLEOTIDE SEQUENCE [LARGE SCALE GENOMIC DNA]</scope>
    <source>
        <strain evidence="2">QZS01</strain>
    </source>
</reference>
<dbReference type="AlphaFoldDB" id="A0A3S9XF53"/>
<gene>
    <name evidence="1" type="ORF">DM558_09755</name>
</gene>
<dbReference type="KEGG" id="emo:DM558_09755"/>
<dbReference type="Proteomes" id="UP000273143">
    <property type="component" value="Chromosome"/>
</dbReference>
<proteinExistence type="predicted"/>
<evidence type="ECO:0000313" key="2">
    <source>
        <dbReference type="Proteomes" id="UP000273143"/>
    </source>
</evidence>
<protein>
    <submittedName>
        <fullName evidence="1">Uncharacterized protein</fullName>
    </submittedName>
</protein>